<feature type="domain" description="HemY N-terminal" evidence="7">
    <location>
        <begin position="30"/>
        <end position="143"/>
    </location>
</feature>
<reference evidence="8 9" key="1">
    <citation type="journal article" date="2014" name="Antonie Van Leeuwenhoek">
        <title>Roseivivax atlanticus sp. nov., isolated from surface seawater of the Atlantic Ocean.</title>
        <authorList>
            <person name="Li G."/>
            <person name="Lai Q."/>
            <person name="Liu X."/>
            <person name="Sun F."/>
            <person name="Shao Z."/>
        </authorList>
    </citation>
    <scope>NUCLEOTIDE SEQUENCE [LARGE SCALE GENOMIC DNA]</scope>
    <source>
        <strain evidence="8 9">22II-s10s</strain>
    </source>
</reference>
<keyword evidence="4 6" id="KW-0472">Membrane</keyword>
<evidence type="ECO:0000256" key="5">
    <source>
        <dbReference type="SAM" id="MobiDB-lite"/>
    </source>
</evidence>
<dbReference type="InterPro" id="IPR016982">
    <property type="entry name" value="Mms48"/>
</dbReference>
<feature type="region of interest" description="Disordered" evidence="5">
    <location>
        <begin position="456"/>
        <end position="515"/>
    </location>
</feature>
<dbReference type="SUPFAM" id="SSF48452">
    <property type="entry name" value="TPR-like"/>
    <property type="match status" value="1"/>
</dbReference>
<protein>
    <recommendedName>
        <fullName evidence="7">HemY N-terminal domain-containing protein</fullName>
    </recommendedName>
</protein>
<evidence type="ECO:0000256" key="1">
    <source>
        <dbReference type="ARBA" id="ARBA00004370"/>
    </source>
</evidence>
<evidence type="ECO:0000256" key="6">
    <source>
        <dbReference type="SAM" id="Phobius"/>
    </source>
</evidence>
<dbReference type="InterPro" id="IPR010817">
    <property type="entry name" value="HemY_N"/>
</dbReference>
<dbReference type="eggNOG" id="COG3898">
    <property type="taxonomic scope" value="Bacteria"/>
</dbReference>
<dbReference type="PIRSF" id="PIRSF031802">
    <property type="entry name" value="UCP031802"/>
    <property type="match status" value="1"/>
</dbReference>
<keyword evidence="9" id="KW-1185">Reference proteome</keyword>
<gene>
    <name evidence="8" type="ORF">ATO8_09788</name>
</gene>
<sequence length="515" mass="56354">MLWSLLKIILFVAAVAALTIGAGWLMQTNGGVMVTVAGTEYSFGPLQSVLALILLVVALYVVFKLVSLLVAVLKFINGDDTAISRYFDRNREKKGYEALADGMTALAAGESRLAIAKAEKAERYLNRPEVTNLITAQAAEQQGDRKKAEATYKKLLAHDKTRFVGIRGIMHQRLAEGDTDTALQLAERAFALKPKHEETQDILLRLQAGHHDWKGARNTLNAKLRHGALPRDVHKRRDAVLALSEARDVLDEGKTIEAREAAITANKNSSDLIPAAAMAARAHIADDRKKYATRLLKKTWQVQPHPDLAAAFAEIEPEETPEQRLKRFRQLLSINPDHRETRLLNAELHLAAEDFPGARRAIGDLPETEPDARVLSIMAAIERGEGASDRVVRGWLARALTAPRGPQWVCDNCNTVHSEWVPVCTHCEAFDTLSWKTPPSDSGASPVGAEMLPLLVGDDRPEDEAPMPAPATEDTAAQDLSEGQASEPTGPNAEVLDTIATTEEERRETGGARSN</sequence>
<proteinExistence type="predicted"/>
<dbReference type="GO" id="GO:0016020">
    <property type="term" value="C:membrane"/>
    <property type="evidence" value="ECO:0007669"/>
    <property type="project" value="UniProtKB-SubCell"/>
</dbReference>
<keyword evidence="2 6" id="KW-0812">Transmembrane</keyword>
<dbReference type="Pfam" id="PF07219">
    <property type="entry name" value="HemY_N"/>
    <property type="match status" value="1"/>
</dbReference>
<evidence type="ECO:0000256" key="4">
    <source>
        <dbReference type="ARBA" id="ARBA00023136"/>
    </source>
</evidence>
<accession>W4HLG8</accession>
<evidence type="ECO:0000259" key="7">
    <source>
        <dbReference type="Pfam" id="PF07219"/>
    </source>
</evidence>
<dbReference type="Proteomes" id="UP000019063">
    <property type="component" value="Unassembled WGS sequence"/>
</dbReference>
<dbReference type="OrthoDB" id="9798343at2"/>
<dbReference type="Gene3D" id="1.25.40.10">
    <property type="entry name" value="Tetratricopeptide repeat domain"/>
    <property type="match status" value="1"/>
</dbReference>
<feature type="transmembrane region" description="Helical" evidence="6">
    <location>
        <begin position="48"/>
        <end position="76"/>
    </location>
</feature>
<evidence type="ECO:0000313" key="9">
    <source>
        <dbReference type="Proteomes" id="UP000019063"/>
    </source>
</evidence>
<dbReference type="STRING" id="1379903.ATO8_09788"/>
<dbReference type="AlphaFoldDB" id="W4HLG8"/>
<evidence type="ECO:0000256" key="2">
    <source>
        <dbReference type="ARBA" id="ARBA00022692"/>
    </source>
</evidence>
<organism evidence="8 9">
    <name type="scientific">Roseivivax marinus</name>
    <dbReference type="NCBI Taxonomy" id="1379903"/>
    <lineage>
        <taxon>Bacteria</taxon>
        <taxon>Pseudomonadati</taxon>
        <taxon>Pseudomonadota</taxon>
        <taxon>Alphaproteobacteria</taxon>
        <taxon>Rhodobacterales</taxon>
        <taxon>Roseobacteraceae</taxon>
        <taxon>Roseivivax</taxon>
    </lineage>
</organism>
<name>W4HLG8_9RHOB</name>
<comment type="subcellular location">
    <subcellularLocation>
        <location evidence="1">Membrane</location>
    </subcellularLocation>
</comment>
<feature type="compositionally biased region" description="Basic and acidic residues" evidence="5">
    <location>
        <begin position="503"/>
        <end position="515"/>
    </location>
</feature>
<dbReference type="InterPro" id="IPR011990">
    <property type="entry name" value="TPR-like_helical_dom_sf"/>
</dbReference>
<dbReference type="RefSeq" id="WP_043844197.1">
    <property type="nucleotide sequence ID" value="NZ_AQQW01000005.1"/>
</dbReference>
<comment type="caution">
    <text evidence="8">The sequence shown here is derived from an EMBL/GenBank/DDBJ whole genome shotgun (WGS) entry which is preliminary data.</text>
</comment>
<dbReference type="Pfam" id="PF14559">
    <property type="entry name" value="TPR_19"/>
    <property type="match status" value="1"/>
</dbReference>
<dbReference type="PATRIC" id="fig|1317118.6.peg.2017"/>
<evidence type="ECO:0000256" key="3">
    <source>
        <dbReference type="ARBA" id="ARBA00022989"/>
    </source>
</evidence>
<keyword evidence="3 6" id="KW-1133">Transmembrane helix</keyword>
<evidence type="ECO:0000313" key="8">
    <source>
        <dbReference type="EMBL" id="ETW12825.1"/>
    </source>
</evidence>
<dbReference type="EMBL" id="AQQW01000005">
    <property type="protein sequence ID" value="ETW12825.1"/>
    <property type="molecule type" value="Genomic_DNA"/>
</dbReference>